<comment type="caution">
    <text evidence="2">The sequence shown here is derived from an EMBL/GenBank/DDBJ whole genome shotgun (WGS) entry which is preliminary data.</text>
</comment>
<keyword evidence="3" id="KW-1185">Reference proteome</keyword>
<dbReference type="NCBIfam" id="TIGR00736">
    <property type="entry name" value="nifR3_rel_arch"/>
    <property type="match status" value="1"/>
</dbReference>
<dbReference type="Pfam" id="PF01207">
    <property type="entry name" value="Dus"/>
    <property type="match status" value="1"/>
</dbReference>
<evidence type="ECO:0000259" key="1">
    <source>
        <dbReference type="Pfam" id="PF01207"/>
    </source>
</evidence>
<dbReference type="Gene3D" id="3.20.20.70">
    <property type="entry name" value="Aldolase class I"/>
    <property type="match status" value="1"/>
</dbReference>
<dbReference type="InterPro" id="IPR013785">
    <property type="entry name" value="Aldolase_TIM"/>
</dbReference>
<dbReference type="PANTHER" id="PTHR11082">
    <property type="entry name" value="TRNA-DIHYDROURIDINE SYNTHASE"/>
    <property type="match status" value="1"/>
</dbReference>
<protein>
    <submittedName>
        <fullName evidence="2">Dihydrouridine synthase (Dus)</fullName>
    </submittedName>
</protein>
<dbReference type="OrthoDB" id="145053at2157"/>
<evidence type="ECO:0000313" key="2">
    <source>
        <dbReference type="EMBL" id="PWB85857.1"/>
    </source>
</evidence>
<proteinExistence type="predicted"/>
<evidence type="ECO:0000313" key="3">
    <source>
        <dbReference type="Proteomes" id="UP000245577"/>
    </source>
</evidence>
<gene>
    <name evidence="2" type="ORF">MBBWO_07030</name>
</gene>
<dbReference type="AlphaFoldDB" id="A0A2U1S6V3"/>
<accession>A0A2U1S6V3</accession>
<dbReference type="RefSeq" id="WP_116669504.1">
    <property type="nucleotide sequence ID" value="NZ_MZGU01000004.1"/>
</dbReference>
<name>A0A2U1S6V3_9EURY</name>
<dbReference type="SUPFAM" id="SSF51395">
    <property type="entry name" value="FMN-linked oxidoreductases"/>
    <property type="match status" value="1"/>
</dbReference>
<organism evidence="2 3">
    <name type="scientific">Methanobrevibacter woesei</name>
    <dbReference type="NCBI Taxonomy" id="190976"/>
    <lineage>
        <taxon>Archaea</taxon>
        <taxon>Methanobacteriati</taxon>
        <taxon>Methanobacteriota</taxon>
        <taxon>Methanomada group</taxon>
        <taxon>Methanobacteria</taxon>
        <taxon>Methanobacteriales</taxon>
        <taxon>Methanobacteriaceae</taxon>
        <taxon>Methanobrevibacter</taxon>
    </lineage>
</organism>
<dbReference type="Proteomes" id="UP000245577">
    <property type="component" value="Unassembled WGS sequence"/>
</dbReference>
<dbReference type="EMBL" id="MZGU01000004">
    <property type="protein sequence ID" value="PWB85857.1"/>
    <property type="molecule type" value="Genomic_DNA"/>
</dbReference>
<reference evidence="2 3" key="1">
    <citation type="submission" date="2017-03" db="EMBL/GenBank/DDBJ databases">
        <title>Genome sequence of Methanobrevibacter wosei.</title>
        <authorList>
            <person name="Poehlein A."/>
            <person name="Seedorf H."/>
            <person name="Daniel R."/>
        </authorList>
    </citation>
    <scope>NUCLEOTIDE SEQUENCE [LARGE SCALE GENOMIC DNA]</scope>
    <source>
        <strain evidence="2 3">DSM 11979</strain>
    </source>
</reference>
<dbReference type="InterPro" id="IPR035587">
    <property type="entry name" value="DUS-like_FMN-bd"/>
</dbReference>
<feature type="domain" description="DUS-like FMN-binding" evidence="1">
    <location>
        <begin position="62"/>
        <end position="224"/>
    </location>
</feature>
<sequence length="236" mass="25912">MAGITDADFLNKVIPFGFDVATLGGFNLDSKTVSASEKIVSRGRKEFHFPEDVIFSHIENEALKIKQLNPDVKVSVNVRSTTPEPIIKVSKIPAVDIVEINCHCRQPEFLDINCGQNMLKRPDLKDFISAVVNNSNSEVSVKIRANVEGVDTLTVSKIIDKSGADYLHVDAMNPGVDDCDFDLLHEICKQTDIFVIGNNSVNSKAQIEKILKTGVKGFSIARAVISGKLDFDISCF</sequence>
<dbReference type="InterPro" id="IPR005270">
    <property type="entry name" value="tRNA_dU_NifR3-rel"/>
</dbReference>
<dbReference type="PANTHER" id="PTHR11082:SF36">
    <property type="entry name" value="DUS-LIKE FMN-BINDING DOMAIN-CONTAINING PROTEIN"/>
    <property type="match status" value="1"/>
</dbReference>